<evidence type="ECO:0000256" key="3">
    <source>
        <dbReference type="SAM" id="Phobius"/>
    </source>
</evidence>
<dbReference type="GO" id="GO:0006888">
    <property type="term" value="P:endoplasmic reticulum to Golgi vesicle-mediated transport"/>
    <property type="evidence" value="ECO:0007669"/>
    <property type="project" value="TreeGrafter"/>
</dbReference>
<gene>
    <name evidence="5" type="ORF">C8J55DRAFT_415447</name>
</gene>
<dbReference type="AlphaFoldDB" id="A0A9W9E136"/>
<feature type="compositionally biased region" description="Acidic residues" evidence="2">
    <location>
        <begin position="303"/>
        <end position="320"/>
    </location>
</feature>
<sequence>MDYDKTFWQEARRKSLEPGGFGKDRVHYWSKLLNVDDSDIDTEATVTDIETLPVHADEPQIRLDTDRSFVMYPDGDVHCLQESLNKLLVTLFRRHPSLSYFQGYHDIITVLFLTLPSPLHLPCAEKLSLHRTRDAMGDGLEPVLGLLRFLAKLIAAVDVELAKLLKCAAPLPYFALSHLLTMFAHDIPTLSVIQHVFDYLLARPPIALVYLTAAVILTRRDELLALEEDEDGDLGMLHSLLGTLPQVSDEAIPGEVAADFRQEHQAEAVGAESCKGPSLDPSPSASGAEMEVEKSSCTSVVADDTDTDTIAESEYYEDTETVLNSDVDADEEPLKLDFVAPFSSSPGRSGILSLPPSSPESSPRLASPSDPLPLDSQSLPQSTPPLQSVSSSPSSSSFSIPTPSSSSHATTLPTRDNLSDSSLAPVLSSIMGPSSVVYTWSEDPAKLPSDTDAELMVRDTSRIVYPWDPSSNEDEDGEDDGEGEKDITGDSTKRRTRFGDGRVLRRPELVLSAGAGAVLVIAIALAMYSNRISRGERLSLDRLLGLLGVWGVWGWNWINR</sequence>
<accession>A0A9W9E136</accession>
<feature type="compositionally biased region" description="Low complexity" evidence="2">
    <location>
        <begin position="343"/>
        <end position="414"/>
    </location>
</feature>
<keyword evidence="3" id="KW-0472">Membrane</keyword>
<dbReference type="InterPro" id="IPR045913">
    <property type="entry name" value="TBC20/Gyp8-like"/>
</dbReference>
<evidence type="ECO:0000313" key="6">
    <source>
        <dbReference type="Proteomes" id="UP001150238"/>
    </source>
</evidence>
<feature type="domain" description="Rab-GAP TBC" evidence="4">
    <location>
        <begin position="19"/>
        <end position="204"/>
    </location>
</feature>
<keyword evidence="3" id="KW-0812">Transmembrane</keyword>
<proteinExistence type="predicted"/>
<feature type="region of interest" description="Disordered" evidence="2">
    <location>
        <begin position="464"/>
        <end position="494"/>
    </location>
</feature>
<keyword evidence="3" id="KW-1133">Transmembrane helix</keyword>
<protein>
    <submittedName>
        <fullName evidence="5">Rab-GTPase-TBC domain-containing protein</fullName>
    </submittedName>
</protein>
<evidence type="ECO:0000256" key="1">
    <source>
        <dbReference type="ARBA" id="ARBA00022468"/>
    </source>
</evidence>
<dbReference type="GO" id="GO:0005096">
    <property type="term" value="F:GTPase activator activity"/>
    <property type="evidence" value="ECO:0007669"/>
    <property type="project" value="UniProtKB-KW"/>
</dbReference>
<organism evidence="5 6">
    <name type="scientific">Lentinula lateritia</name>
    <dbReference type="NCBI Taxonomy" id="40482"/>
    <lineage>
        <taxon>Eukaryota</taxon>
        <taxon>Fungi</taxon>
        <taxon>Dikarya</taxon>
        <taxon>Basidiomycota</taxon>
        <taxon>Agaricomycotina</taxon>
        <taxon>Agaricomycetes</taxon>
        <taxon>Agaricomycetidae</taxon>
        <taxon>Agaricales</taxon>
        <taxon>Marasmiineae</taxon>
        <taxon>Omphalotaceae</taxon>
        <taxon>Lentinula</taxon>
    </lineage>
</organism>
<keyword evidence="1" id="KW-0343">GTPase activation</keyword>
<dbReference type="Gene3D" id="1.10.472.80">
    <property type="entry name" value="Ypt/Rab-GAP domain of gyp1p, domain 3"/>
    <property type="match status" value="1"/>
</dbReference>
<dbReference type="Proteomes" id="UP001150238">
    <property type="component" value="Unassembled WGS sequence"/>
</dbReference>
<feature type="region of interest" description="Disordered" evidence="2">
    <location>
        <begin position="267"/>
        <end position="417"/>
    </location>
</feature>
<dbReference type="PANTHER" id="PTHR20913:SF7">
    <property type="entry name" value="RE60063P"/>
    <property type="match status" value="1"/>
</dbReference>
<dbReference type="InterPro" id="IPR035969">
    <property type="entry name" value="Rab-GAP_TBC_sf"/>
</dbReference>
<reference evidence="5" key="2">
    <citation type="journal article" date="2023" name="Proc. Natl. Acad. Sci. U.S.A.">
        <title>A global phylogenomic analysis of the shiitake genus Lentinula.</title>
        <authorList>
            <person name="Sierra-Patev S."/>
            <person name="Min B."/>
            <person name="Naranjo-Ortiz M."/>
            <person name="Looney B."/>
            <person name="Konkel Z."/>
            <person name="Slot J.C."/>
            <person name="Sakamoto Y."/>
            <person name="Steenwyk J.L."/>
            <person name="Rokas A."/>
            <person name="Carro J."/>
            <person name="Camarero S."/>
            <person name="Ferreira P."/>
            <person name="Molpeceres G."/>
            <person name="Ruiz-Duenas F.J."/>
            <person name="Serrano A."/>
            <person name="Henrissat B."/>
            <person name="Drula E."/>
            <person name="Hughes K.W."/>
            <person name="Mata J.L."/>
            <person name="Ishikawa N.K."/>
            <person name="Vargas-Isla R."/>
            <person name="Ushijima S."/>
            <person name="Smith C.A."/>
            <person name="Donoghue J."/>
            <person name="Ahrendt S."/>
            <person name="Andreopoulos W."/>
            <person name="He G."/>
            <person name="LaButti K."/>
            <person name="Lipzen A."/>
            <person name="Ng V."/>
            <person name="Riley R."/>
            <person name="Sandor L."/>
            <person name="Barry K."/>
            <person name="Martinez A.T."/>
            <person name="Xiao Y."/>
            <person name="Gibbons J.G."/>
            <person name="Terashima K."/>
            <person name="Grigoriev I.V."/>
            <person name="Hibbett D."/>
        </authorList>
    </citation>
    <scope>NUCLEOTIDE SEQUENCE</scope>
    <source>
        <strain evidence="5">Sp2 HRB7682 ss15</strain>
    </source>
</reference>
<dbReference type="SUPFAM" id="SSF47923">
    <property type="entry name" value="Ypt/Rab-GAP domain of gyp1p"/>
    <property type="match status" value="2"/>
</dbReference>
<evidence type="ECO:0000313" key="5">
    <source>
        <dbReference type="EMBL" id="KAJ4495085.1"/>
    </source>
</evidence>
<reference evidence="5" key="1">
    <citation type="submission" date="2022-08" db="EMBL/GenBank/DDBJ databases">
        <authorList>
            <consortium name="DOE Joint Genome Institute"/>
            <person name="Min B."/>
            <person name="Riley R."/>
            <person name="Sierra-Patev S."/>
            <person name="Naranjo-Ortiz M."/>
            <person name="Looney B."/>
            <person name="Konkel Z."/>
            <person name="Slot J.C."/>
            <person name="Sakamoto Y."/>
            <person name="Steenwyk J.L."/>
            <person name="Rokas A."/>
            <person name="Carro J."/>
            <person name="Camarero S."/>
            <person name="Ferreira P."/>
            <person name="Molpeceres G."/>
            <person name="Ruiz-Duenas F.J."/>
            <person name="Serrano A."/>
            <person name="Henrissat B."/>
            <person name="Drula E."/>
            <person name="Hughes K.W."/>
            <person name="Mata J.L."/>
            <person name="Ishikawa N.K."/>
            <person name="Vargas-Isla R."/>
            <person name="Ushijima S."/>
            <person name="Smith C.A."/>
            <person name="Ahrendt S."/>
            <person name="Andreopoulos W."/>
            <person name="He G."/>
            <person name="Labutti K."/>
            <person name="Lipzen A."/>
            <person name="Ng V."/>
            <person name="Sandor L."/>
            <person name="Barry K."/>
            <person name="Martinez A.T."/>
            <person name="Xiao Y."/>
            <person name="Gibbons J.G."/>
            <person name="Terashima K."/>
            <person name="Hibbett D.S."/>
            <person name="Grigoriev I.V."/>
        </authorList>
    </citation>
    <scope>NUCLEOTIDE SEQUENCE</scope>
    <source>
        <strain evidence="5">Sp2 HRB7682 ss15</strain>
    </source>
</reference>
<name>A0A9W9E136_9AGAR</name>
<dbReference type="InterPro" id="IPR000195">
    <property type="entry name" value="Rab-GAP-TBC_dom"/>
</dbReference>
<dbReference type="PROSITE" id="PS50086">
    <property type="entry name" value="TBC_RABGAP"/>
    <property type="match status" value="1"/>
</dbReference>
<feature type="compositionally biased region" description="Acidic residues" evidence="2">
    <location>
        <begin position="471"/>
        <end position="483"/>
    </location>
</feature>
<dbReference type="Pfam" id="PF00566">
    <property type="entry name" value="RabGAP-TBC"/>
    <property type="match status" value="1"/>
</dbReference>
<dbReference type="GO" id="GO:0005789">
    <property type="term" value="C:endoplasmic reticulum membrane"/>
    <property type="evidence" value="ECO:0007669"/>
    <property type="project" value="TreeGrafter"/>
</dbReference>
<dbReference type="Gene3D" id="1.10.8.1310">
    <property type="match status" value="1"/>
</dbReference>
<feature type="transmembrane region" description="Helical" evidence="3">
    <location>
        <begin position="509"/>
        <end position="528"/>
    </location>
</feature>
<evidence type="ECO:0000259" key="4">
    <source>
        <dbReference type="PROSITE" id="PS50086"/>
    </source>
</evidence>
<dbReference type="SMART" id="SM00164">
    <property type="entry name" value="TBC"/>
    <property type="match status" value="1"/>
</dbReference>
<feature type="compositionally biased region" description="Basic and acidic residues" evidence="2">
    <location>
        <begin position="484"/>
        <end position="494"/>
    </location>
</feature>
<dbReference type="PANTHER" id="PTHR20913">
    <property type="entry name" value="TBC1 DOMAIN FAMILY MEMBER 20/GTPASE"/>
    <property type="match status" value="1"/>
</dbReference>
<dbReference type="EMBL" id="JANVFS010000002">
    <property type="protein sequence ID" value="KAJ4495085.1"/>
    <property type="molecule type" value="Genomic_DNA"/>
</dbReference>
<evidence type="ECO:0000256" key="2">
    <source>
        <dbReference type="SAM" id="MobiDB-lite"/>
    </source>
</evidence>
<comment type="caution">
    <text evidence="5">The sequence shown here is derived from an EMBL/GenBank/DDBJ whole genome shotgun (WGS) entry which is preliminary data.</text>
</comment>